<gene>
    <name evidence="10" type="ORF">A3G03_01545</name>
</gene>
<dbReference type="Pfam" id="PF01966">
    <property type="entry name" value="HD"/>
    <property type="match status" value="1"/>
</dbReference>
<dbReference type="InterPro" id="IPR032828">
    <property type="entry name" value="PolyA_RNA-bd"/>
</dbReference>
<dbReference type="PANTHER" id="PTHR46173">
    <property type="entry name" value="CCA TRNA NUCLEOTIDYLTRANSFERASE 1, MITOCHONDRIAL"/>
    <property type="match status" value="1"/>
</dbReference>
<dbReference type="AlphaFoldDB" id="A0A1G2P9K4"/>
<dbReference type="Gene3D" id="1.10.3090.10">
    <property type="entry name" value="cca-adding enzyme, domain 2"/>
    <property type="match status" value="1"/>
</dbReference>
<dbReference type="Gene3D" id="3.30.460.10">
    <property type="entry name" value="Beta Polymerase, domain 2"/>
    <property type="match status" value="1"/>
</dbReference>
<dbReference type="PROSITE" id="PS51831">
    <property type="entry name" value="HD"/>
    <property type="match status" value="1"/>
</dbReference>
<dbReference type="EMBL" id="MHSL01000003">
    <property type="protein sequence ID" value="OHA44399.1"/>
    <property type="molecule type" value="Genomic_DNA"/>
</dbReference>
<protein>
    <recommendedName>
        <fullName evidence="9">HD domain-containing protein</fullName>
    </recommendedName>
</protein>
<dbReference type="InterPro" id="IPR006675">
    <property type="entry name" value="HDIG_dom"/>
</dbReference>
<keyword evidence="8" id="KW-0694">RNA-binding</keyword>
<keyword evidence="5" id="KW-0479">Metal-binding</keyword>
<evidence type="ECO:0000256" key="2">
    <source>
        <dbReference type="ARBA" id="ARBA00022679"/>
    </source>
</evidence>
<reference evidence="10 11" key="1">
    <citation type="journal article" date="2016" name="Nat. Commun.">
        <title>Thousands of microbial genomes shed light on interconnected biogeochemical processes in an aquifer system.</title>
        <authorList>
            <person name="Anantharaman K."/>
            <person name="Brown C.T."/>
            <person name="Hug L.A."/>
            <person name="Sharon I."/>
            <person name="Castelle C.J."/>
            <person name="Probst A.J."/>
            <person name="Thomas B.C."/>
            <person name="Singh A."/>
            <person name="Wilkins M.J."/>
            <person name="Karaoz U."/>
            <person name="Brodie E.L."/>
            <person name="Williams K.H."/>
            <person name="Hubbard S.S."/>
            <person name="Banfield J.F."/>
        </authorList>
    </citation>
    <scope>NUCLEOTIDE SEQUENCE [LARGE SCALE GENOMIC DNA]</scope>
</reference>
<dbReference type="Gene3D" id="1.10.246.80">
    <property type="match status" value="1"/>
</dbReference>
<evidence type="ECO:0000313" key="10">
    <source>
        <dbReference type="EMBL" id="OHA44399.1"/>
    </source>
</evidence>
<dbReference type="STRING" id="1802333.A3G03_01545"/>
<keyword evidence="3" id="KW-0819">tRNA processing</keyword>
<proteinExistence type="inferred from homology"/>
<evidence type="ECO:0000256" key="3">
    <source>
        <dbReference type="ARBA" id="ARBA00022694"/>
    </source>
</evidence>
<dbReference type="GO" id="GO:0016779">
    <property type="term" value="F:nucleotidyltransferase activity"/>
    <property type="evidence" value="ECO:0007669"/>
    <property type="project" value="UniProtKB-KW"/>
</dbReference>
<evidence type="ECO:0000259" key="9">
    <source>
        <dbReference type="PROSITE" id="PS51831"/>
    </source>
</evidence>
<dbReference type="InterPro" id="IPR002646">
    <property type="entry name" value="PolA_pol_head_dom"/>
</dbReference>
<evidence type="ECO:0000256" key="6">
    <source>
        <dbReference type="ARBA" id="ARBA00022741"/>
    </source>
</evidence>
<dbReference type="GO" id="GO:0046872">
    <property type="term" value="F:metal ion binding"/>
    <property type="evidence" value="ECO:0007669"/>
    <property type="project" value="UniProtKB-KW"/>
</dbReference>
<evidence type="ECO:0000256" key="5">
    <source>
        <dbReference type="ARBA" id="ARBA00022723"/>
    </source>
</evidence>
<dbReference type="InterPro" id="IPR050264">
    <property type="entry name" value="Bact_CCA-adding_enz_type3_sf"/>
</dbReference>
<sequence>MKNSEQGTIFAIPKEITEVAKTLEKADFEAYLIGGCVRDLLLDKKPKDWDFTTNATPEEIMKIFSNTFYENEYGTVGVINENVSDETLRVVEVTPYRLEAKYSNKRHPDAVTFGKKLDDDLKRRDFTMNAIALKIEKENDAGCEVSVIDLFGGQEDLKTGIIRAVGEPAARFAEDALRILRAIRLSAELDFTIEEKTAEAIKANARHLENISAERIRDEFSSILLSDNPQKALILSHNLCILPFVLPELEKGISVKQNSAHAYDVWEHSLRTLQHAAKRNFVFEVRLAALLHDLGKIPARRWSEEKKDWTFYGHDVVGAKIAAKILSRLKFPKKTIDDVVKLVRWHMFFSDTEVITLSSVRRMIRNVGQENIWKLMDVRAADSIGTGRPKESPYRLRKYQAMVEEASRDPISVSMLKIAGGKIMEITNLKPGPKIGFILHALLEEVLEDPKLNTAEYLENRVGELAKLSDNELKKVGQTAKDKKTKEEEKIVKEIRDKYWVK</sequence>
<evidence type="ECO:0000313" key="11">
    <source>
        <dbReference type="Proteomes" id="UP000176355"/>
    </source>
</evidence>
<keyword evidence="6" id="KW-0547">Nucleotide-binding</keyword>
<keyword evidence="2 8" id="KW-0808">Transferase</keyword>
<dbReference type="CDD" id="cd00077">
    <property type="entry name" value="HDc"/>
    <property type="match status" value="1"/>
</dbReference>
<evidence type="ECO:0000256" key="7">
    <source>
        <dbReference type="ARBA" id="ARBA00022842"/>
    </source>
</evidence>
<dbReference type="InterPro" id="IPR003607">
    <property type="entry name" value="HD/PDEase_dom"/>
</dbReference>
<comment type="cofactor">
    <cofactor evidence="1">
        <name>Mg(2+)</name>
        <dbReference type="ChEBI" id="CHEBI:18420"/>
    </cofactor>
</comment>
<dbReference type="InterPro" id="IPR006674">
    <property type="entry name" value="HD_domain"/>
</dbReference>
<keyword evidence="7" id="KW-0460">Magnesium</keyword>
<dbReference type="SMART" id="SM00471">
    <property type="entry name" value="HDc"/>
    <property type="match status" value="1"/>
</dbReference>
<dbReference type="SUPFAM" id="SSF81301">
    <property type="entry name" value="Nucleotidyltransferase"/>
    <property type="match status" value="1"/>
</dbReference>
<evidence type="ECO:0000256" key="8">
    <source>
        <dbReference type="RuleBase" id="RU003953"/>
    </source>
</evidence>
<evidence type="ECO:0000256" key="1">
    <source>
        <dbReference type="ARBA" id="ARBA00001946"/>
    </source>
</evidence>
<dbReference type="SUPFAM" id="SSF81891">
    <property type="entry name" value="Poly A polymerase C-terminal region-like"/>
    <property type="match status" value="1"/>
</dbReference>
<dbReference type="InterPro" id="IPR043519">
    <property type="entry name" value="NT_sf"/>
</dbReference>
<dbReference type="GO" id="GO:0000166">
    <property type="term" value="F:nucleotide binding"/>
    <property type="evidence" value="ECO:0007669"/>
    <property type="project" value="UniProtKB-KW"/>
</dbReference>
<dbReference type="Proteomes" id="UP000176355">
    <property type="component" value="Unassembled WGS sequence"/>
</dbReference>
<accession>A0A1G2P9K4</accession>
<keyword evidence="4" id="KW-0548">Nucleotidyltransferase</keyword>
<feature type="domain" description="HD" evidence="9">
    <location>
        <begin position="265"/>
        <end position="382"/>
    </location>
</feature>
<name>A0A1G2P9K4_9BACT</name>
<dbReference type="Pfam" id="PF12627">
    <property type="entry name" value="PolyA_pol_RNAbd"/>
    <property type="match status" value="1"/>
</dbReference>
<evidence type="ECO:0000256" key="4">
    <source>
        <dbReference type="ARBA" id="ARBA00022695"/>
    </source>
</evidence>
<dbReference type="Pfam" id="PF01743">
    <property type="entry name" value="PolyA_pol"/>
    <property type="match status" value="1"/>
</dbReference>
<dbReference type="CDD" id="cd05398">
    <property type="entry name" value="NT_ClassII-CCAase"/>
    <property type="match status" value="1"/>
</dbReference>
<dbReference type="PANTHER" id="PTHR46173:SF1">
    <property type="entry name" value="CCA TRNA NUCLEOTIDYLTRANSFERASE 1, MITOCHONDRIAL"/>
    <property type="match status" value="1"/>
</dbReference>
<comment type="caution">
    <text evidence="10">The sequence shown here is derived from an EMBL/GenBank/DDBJ whole genome shotgun (WGS) entry which is preliminary data.</text>
</comment>
<organism evidence="10 11">
    <name type="scientific">Candidatus Taylorbacteria bacterium RIFCSPLOWO2_12_FULL_44_15c</name>
    <dbReference type="NCBI Taxonomy" id="1802333"/>
    <lineage>
        <taxon>Bacteria</taxon>
        <taxon>Candidatus Tayloriibacteriota</taxon>
    </lineage>
</organism>
<comment type="similarity">
    <text evidence="8">Belongs to the tRNA nucleotidyltransferase/poly(A) polymerase family.</text>
</comment>
<dbReference type="NCBIfam" id="TIGR00277">
    <property type="entry name" value="HDIG"/>
    <property type="match status" value="1"/>
</dbReference>
<dbReference type="GO" id="GO:0000049">
    <property type="term" value="F:tRNA binding"/>
    <property type="evidence" value="ECO:0007669"/>
    <property type="project" value="TreeGrafter"/>
</dbReference>
<dbReference type="GO" id="GO:0008033">
    <property type="term" value="P:tRNA processing"/>
    <property type="evidence" value="ECO:0007669"/>
    <property type="project" value="UniProtKB-KW"/>
</dbReference>